<dbReference type="GO" id="GO:0005524">
    <property type="term" value="F:ATP binding"/>
    <property type="evidence" value="ECO:0007669"/>
    <property type="project" value="UniProtKB-KW"/>
</dbReference>
<keyword evidence="4" id="KW-1003">Cell membrane</keyword>
<comment type="caution">
    <text evidence="7">The sequence shown here is derived from an EMBL/GenBank/DDBJ whole genome shotgun (WGS) entry which is preliminary data.</text>
</comment>
<name>A0A7K3VW14_RHILE</name>
<comment type="similarity">
    <text evidence="2">Belongs to the ABC transporter superfamily.</text>
</comment>
<dbReference type="InterPro" id="IPR050388">
    <property type="entry name" value="ABC_Ni/Peptide_Import"/>
</dbReference>
<evidence type="ECO:0000256" key="2">
    <source>
        <dbReference type="ARBA" id="ARBA00005417"/>
    </source>
</evidence>
<dbReference type="Gene3D" id="3.40.50.300">
    <property type="entry name" value="P-loop containing nucleotide triphosphate hydrolases"/>
    <property type="match status" value="1"/>
</dbReference>
<dbReference type="InterPro" id="IPR003439">
    <property type="entry name" value="ABC_transporter-like_ATP-bd"/>
</dbReference>
<evidence type="ECO:0000313" key="8">
    <source>
        <dbReference type="Proteomes" id="UP000471705"/>
    </source>
</evidence>
<accession>A0A7K3VW14</accession>
<dbReference type="InterPro" id="IPR027417">
    <property type="entry name" value="P-loop_NTPase"/>
</dbReference>
<dbReference type="Pfam" id="PF00005">
    <property type="entry name" value="ABC_tran"/>
    <property type="match status" value="1"/>
</dbReference>
<keyword evidence="7" id="KW-0067">ATP-binding</keyword>
<dbReference type="SUPFAM" id="SSF52540">
    <property type="entry name" value="P-loop containing nucleoside triphosphate hydrolases"/>
    <property type="match status" value="1"/>
</dbReference>
<organism evidence="7 8">
    <name type="scientific">Rhizobium leguminosarum</name>
    <dbReference type="NCBI Taxonomy" id="384"/>
    <lineage>
        <taxon>Bacteria</taxon>
        <taxon>Pseudomonadati</taxon>
        <taxon>Pseudomonadota</taxon>
        <taxon>Alphaproteobacteria</taxon>
        <taxon>Hyphomicrobiales</taxon>
        <taxon>Rhizobiaceae</taxon>
        <taxon>Rhizobium/Agrobacterium group</taxon>
        <taxon>Rhizobium</taxon>
    </lineage>
</organism>
<keyword evidence="5" id="KW-0472">Membrane</keyword>
<gene>
    <name evidence="7" type="ORF">GR257_38800</name>
</gene>
<evidence type="ECO:0000259" key="6">
    <source>
        <dbReference type="Pfam" id="PF00005"/>
    </source>
</evidence>
<evidence type="ECO:0000256" key="4">
    <source>
        <dbReference type="ARBA" id="ARBA00022475"/>
    </source>
</evidence>
<evidence type="ECO:0000256" key="1">
    <source>
        <dbReference type="ARBA" id="ARBA00004370"/>
    </source>
</evidence>
<feature type="domain" description="ABC transporter" evidence="6">
    <location>
        <begin position="32"/>
        <end position="65"/>
    </location>
</feature>
<sequence length="67" mass="7262">MEDRTIDNELLLDVRDLETHFFGEESVTHALGGVSFQVKKGETLGVVGESGCGKSVTALSIMRLLPK</sequence>
<dbReference type="PANTHER" id="PTHR43297:SF2">
    <property type="entry name" value="DIPEPTIDE TRANSPORT ATP-BINDING PROTEIN DPPD"/>
    <property type="match status" value="1"/>
</dbReference>
<dbReference type="PANTHER" id="PTHR43297">
    <property type="entry name" value="OLIGOPEPTIDE TRANSPORT ATP-BINDING PROTEIN APPD"/>
    <property type="match status" value="1"/>
</dbReference>
<dbReference type="GO" id="GO:0016020">
    <property type="term" value="C:membrane"/>
    <property type="evidence" value="ECO:0007669"/>
    <property type="project" value="UniProtKB-SubCell"/>
</dbReference>
<proteinExistence type="inferred from homology"/>
<keyword evidence="3" id="KW-0813">Transport</keyword>
<keyword evidence="7" id="KW-0547">Nucleotide-binding</keyword>
<evidence type="ECO:0000313" key="7">
    <source>
        <dbReference type="EMBL" id="NEK20688.1"/>
    </source>
</evidence>
<comment type="subcellular location">
    <subcellularLocation>
        <location evidence="1">Membrane</location>
    </subcellularLocation>
</comment>
<dbReference type="RefSeq" id="WP_246728189.1">
    <property type="nucleotide sequence ID" value="NZ_WUFV01000057.1"/>
</dbReference>
<reference evidence="7 8" key="1">
    <citation type="submission" date="2019-12" db="EMBL/GenBank/DDBJ databases">
        <title>Rhizobium genotypes associated with high levels of biological nitrogen fixation by grain legumes in a temperate-maritime cropping system.</title>
        <authorList>
            <person name="Maluk M."/>
            <person name="Francesc Ferrando Molina F."/>
            <person name="Lopez Del Egido L."/>
            <person name="Lafos M."/>
            <person name="Langarica-Fuentes A."/>
            <person name="Gebre Yohannes G."/>
            <person name="Young M.W."/>
            <person name="Martin P."/>
            <person name="Gantlett R."/>
            <person name="Kenicer G."/>
            <person name="Hawes C."/>
            <person name="Begg G.S."/>
            <person name="Quilliam R.S."/>
            <person name="Squire G.R."/>
            <person name="Poole P.S."/>
            <person name="Young P.W."/>
            <person name="Iannetta P.M."/>
            <person name="James E.K."/>
        </authorList>
    </citation>
    <scope>NUCLEOTIDE SEQUENCE [LARGE SCALE GENOMIC DNA]</scope>
    <source>
        <strain evidence="7 8">JHI54</strain>
    </source>
</reference>
<feature type="non-terminal residue" evidence="7">
    <location>
        <position position="67"/>
    </location>
</feature>
<evidence type="ECO:0000256" key="3">
    <source>
        <dbReference type="ARBA" id="ARBA00022448"/>
    </source>
</evidence>
<dbReference type="EMBL" id="WUFV01000057">
    <property type="protein sequence ID" value="NEK20688.1"/>
    <property type="molecule type" value="Genomic_DNA"/>
</dbReference>
<evidence type="ECO:0000256" key="5">
    <source>
        <dbReference type="ARBA" id="ARBA00023136"/>
    </source>
</evidence>
<dbReference type="GO" id="GO:0016887">
    <property type="term" value="F:ATP hydrolysis activity"/>
    <property type="evidence" value="ECO:0007669"/>
    <property type="project" value="InterPro"/>
</dbReference>
<dbReference type="AlphaFoldDB" id="A0A7K3VW14"/>
<protein>
    <submittedName>
        <fullName evidence="7">ATP-binding cassette domain-containing protein</fullName>
    </submittedName>
</protein>
<dbReference type="Proteomes" id="UP000471705">
    <property type="component" value="Unassembled WGS sequence"/>
</dbReference>